<dbReference type="Proteomes" id="UP001160483">
    <property type="component" value="Unassembled WGS sequence"/>
</dbReference>
<dbReference type="SUPFAM" id="SSF48403">
    <property type="entry name" value="Ankyrin repeat"/>
    <property type="match status" value="1"/>
</dbReference>
<dbReference type="Pfam" id="PF12796">
    <property type="entry name" value="Ank_2"/>
    <property type="match status" value="1"/>
</dbReference>
<evidence type="ECO:0000313" key="4">
    <source>
        <dbReference type="EMBL" id="CAH0522708.1"/>
    </source>
</evidence>
<protein>
    <submittedName>
        <fullName evidence="3">Uncharacterized protein</fullName>
    </submittedName>
</protein>
<dbReference type="EMBL" id="CAKLCB010000394">
    <property type="protein sequence ID" value="CAH0522708.1"/>
    <property type="molecule type" value="Genomic_DNA"/>
</dbReference>
<name>A0AAU9L1R0_9STRA</name>
<proteinExistence type="predicted"/>
<keyword evidence="5" id="KW-1185">Reference proteome</keyword>
<organism evidence="3 6">
    <name type="scientific">Peronospora belbahrii</name>
    <dbReference type="NCBI Taxonomy" id="622444"/>
    <lineage>
        <taxon>Eukaryota</taxon>
        <taxon>Sar</taxon>
        <taxon>Stramenopiles</taxon>
        <taxon>Oomycota</taxon>
        <taxon>Peronosporomycetes</taxon>
        <taxon>Peronosporales</taxon>
        <taxon>Peronosporaceae</taxon>
        <taxon>Peronospora</taxon>
    </lineage>
</organism>
<evidence type="ECO:0000256" key="1">
    <source>
        <dbReference type="ARBA" id="ARBA00022737"/>
    </source>
</evidence>
<sequence>MTKVSKFVRKLFRKDDEGLQLRLRKSVTLRKCRQVAALLEAGASPVWIADEPHISRRSRRRDWAPSQLNALLLACRYGDVEILTLLLNALSEEPQVVAHFSRAMYCLVIRHDHWRAFQLLQQRRMPLGSVSSRSSTDSTGSEKSIASTQPLFAAAMEHFSSKLPMPIFVAAEHGRHQILSCLLDHYPHNWAHYTFEGQSLLSVATINGHFECVKVLLERDVVTSKGVDAAVATARRHRQAHVLVLLTSYLPEFEFDPEPVYKYEGESLPSNDINDMLCQKLQWSSQTTRVRDRGSIAETVASECDDENRRSSLLSIGSPINYNEDMNRAEEMRIRAEMEREQRQIGMMWFLDGREPPTSARDIAPNSNNSYLNSNQENDAWYAVKSGDKNRQQQDDLLASDEEELKHSYDLMFSVYETEENSKFEELPLIFEETHKPIAAPRSSSIIRSSRSYKLISVRSRGFQHKVLTAIEEHPAGETEA</sequence>
<dbReference type="PANTHER" id="PTHR24198">
    <property type="entry name" value="ANKYRIN REPEAT AND PROTEIN KINASE DOMAIN-CONTAINING PROTEIN"/>
    <property type="match status" value="1"/>
</dbReference>
<dbReference type="Proteomes" id="UP001158986">
    <property type="component" value="Unassembled WGS sequence"/>
</dbReference>
<evidence type="ECO:0000313" key="5">
    <source>
        <dbReference type="Proteomes" id="UP001158986"/>
    </source>
</evidence>
<dbReference type="Gene3D" id="1.25.40.20">
    <property type="entry name" value="Ankyrin repeat-containing domain"/>
    <property type="match status" value="1"/>
</dbReference>
<keyword evidence="2" id="KW-0040">ANK repeat</keyword>
<accession>A0AAU9L1R0</accession>
<dbReference type="InterPro" id="IPR002110">
    <property type="entry name" value="Ankyrin_rpt"/>
</dbReference>
<dbReference type="EMBL" id="CAKKTJ010000326">
    <property type="protein sequence ID" value="CAH0480801.1"/>
    <property type="molecule type" value="Genomic_DNA"/>
</dbReference>
<reference evidence="3 5" key="1">
    <citation type="submission" date="2021-11" db="EMBL/GenBank/DDBJ databases">
        <authorList>
            <person name="Islam A."/>
            <person name="Islam S."/>
            <person name="Flora M.S."/>
            <person name="Rahman M."/>
            <person name="Ziaur R.M."/>
            <person name="Epstein J.H."/>
            <person name="Hassan M."/>
            <person name="Klassen M."/>
            <person name="Woodard K."/>
            <person name="Webb A."/>
            <person name="Webby R.J."/>
            <person name="El Zowalaty M.E."/>
        </authorList>
    </citation>
    <scope>NUCLEOTIDE SEQUENCE</scope>
    <source>
        <strain evidence="4">Pbs1</strain>
        <strain evidence="3">Pbs3</strain>
    </source>
</reference>
<comment type="caution">
    <text evidence="3">The sequence shown here is derived from an EMBL/GenBank/DDBJ whole genome shotgun (WGS) entry which is preliminary data.</text>
</comment>
<dbReference type="PANTHER" id="PTHR24198:SF165">
    <property type="entry name" value="ANKYRIN REPEAT-CONTAINING PROTEIN-RELATED"/>
    <property type="match status" value="1"/>
</dbReference>
<keyword evidence="1" id="KW-0677">Repeat</keyword>
<evidence type="ECO:0000313" key="3">
    <source>
        <dbReference type="EMBL" id="CAH0480801.1"/>
    </source>
</evidence>
<dbReference type="InterPro" id="IPR036770">
    <property type="entry name" value="Ankyrin_rpt-contain_sf"/>
</dbReference>
<dbReference type="SMART" id="SM00248">
    <property type="entry name" value="ANK"/>
    <property type="match status" value="3"/>
</dbReference>
<dbReference type="AlphaFoldDB" id="A0AAU9L1R0"/>
<evidence type="ECO:0000256" key="2">
    <source>
        <dbReference type="ARBA" id="ARBA00023043"/>
    </source>
</evidence>
<evidence type="ECO:0000313" key="6">
    <source>
        <dbReference type="Proteomes" id="UP001160483"/>
    </source>
</evidence>
<gene>
    <name evidence="4" type="ORF">PBS001_LOCUS9133</name>
    <name evidence="3" type="ORF">PBS003_LOCUS7415</name>
</gene>